<feature type="repeat" description="TPR" evidence="4">
    <location>
        <begin position="255"/>
        <end position="288"/>
    </location>
</feature>
<dbReference type="Proteomes" id="UP000218418">
    <property type="component" value="Chromosome"/>
</dbReference>
<dbReference type="SUPFAM" id="SSF48452">
    <property type="entry name" value="TPR-like"/>
    <property type="match status" value="4"/>
</dbReference>
<feature type="repeat" description="TPR" evidence="4">
    <location>
        <begin position="135"/>
        <end position="168"/>
    </location>
</feature>
<accession>A0A1Z4LRJ9</accession>
<keyword evidence="4" id="KW-0802">TPR repeat</keyword>
<dbReference type="PANTHER" id="PTHR45954:SF1">
    <property type="entry name" value="LD33695P"/>
    <property type="match status" value="1"/>
</dbReference>
<dbReference type="AlphaFoldDB" id="A0A1Z4LRJ9"/>
<evidence type="ECO:0000313" key="6">
    <source>
        <dbReference type="EMBL" id="BAY83853.1"/>
    </source>
</evidence>
<proteinExistence type="predicted"/>
<dbReference type="GO" id="GO:0005092">
    <property type="term" value="F:GDP-dissociation inhibitor activity"/>
    <property type="evidence" value="ECO:0007669"/>
    <property type="project" value="TreeGrafter"/>
</dbReference>
<feature type="repeat" description="TPR" evidence="4">
    <location>
        <begin position="215"/>
        <end position="248"/>
    </location>
</feature>
<dbReference type="InterPro" id="IPR011990">
    <property type="entry name" value="TPR-like_helical_dom_sf"/>
</dbReference>
<feature type="repeat" description="TPR" evidence="4">
    <location>
        <begin position="437"/>
        <end position="470"/>
    </location>
</feature>
<dbReference type="Pfam" id="PF12770">
    <property type="entry name" value="CHAT"/>
    <property type="match status" value="1"/>
</dbReference>
<feature type="repeat" description="TPR" evidence="4">
    <location>
        <begin position="95"/>
        <end position="128"/>
    </location>
</feature>
<dbReference type="Pfam" id="PF13424">
    <property type="entry name" value="TPR_12"/>
    <property type="match status" value="8"/>
</dbReference>
<dbReference type="OrthoDB" id="443153at2"/>
<dbReference type="EMBL" id="AP018227">
    <property type="protein sequence ID" value="BAY83853.1"/>
    <property type="molecule type" value="Genomic_DNA"/>
</dbReference>
<feature type="domain" description="CHAT" evidence="5">
    <location>
        <begin position="920"/>
        <end position="1205"/>
    </location>
</feature>
<keyword evidence="2" id="KW-0963">Cytoplasm</keyword>
<keyword evidence="3" id="KW-0677">Repeat</keyword>
<dbReference type="SMART" id="SM00028">
    <property type="entry name" value="TPR"/>
    <property type="match status" value="17"/>
</dbReference>
<dbReference type="GO" id="GO:0001965">
    <property type="term" value="F:G-protein alpha-subunit binding"/>
    <property type="evidence" value="ECO:0007669"/>
    <property type="project" value="TreeGrafter"/>
</dbReference>
<organism evidence="6 7">
    <name type="scientific">Calothrix parasitica NIES-267</name>
    <dbReference type="NCBI Taxonomy" id="1973488"/>
    <lineage>
        <taxon>Bacteria</taxon>
        <taxon>Bacillati</taxon>
        <taxon>Cyanobacteriota</taxon>
        <taxon>Cyanophyceae</taxon>
        <taxon>Nostocales</taxon>
        <taxon>Calotrichaceae</taxon>
        <taxon>Calothrix</taxon>
    </lineage>
</organism>
<feature type="repeat" description="TPR" evidence="4">
    <location>
        <begin position="517"/>
        <end position="550"/>
    </location>
</feature>
<feature type="repeat" description="TPR" evidence="4">
    <location>
        <begin position="477"/>
        <end position="510"/>
    </location>
</feature>
<dbReference type="InterPro" id="IPR019734">
    <property type="entry name" value="TPR_rpt"/>
</dbReference>
<dbReference type="PROSITE" id="PS50005">
    <property type="entry name" value="TPR"/>
    <property type="match status" value="14"/>
</dbReference>
<dbReference type="Pfam" id="PF13374">
    <property type="entry name" value="TPR_10"/>
    <property type="match status" value="1"/>
</dbReference>
<feature type="repeat" description="TPR" evidence="4">
    <location>
        <begin position="175"/>
        <end position="208"/>
    </location>
</feature>
<dbReference type="InterPro" id="IPR052386">
    <property type="entry name" value="GPSM"/>
</dbReference>
<name>A0A1Z4LRJ9_9CYAN</name>
<sequence length="1207" mass="133360">MDNFALIKFIRLIQHKKFILFVFALSFLFIAPANQLPAWGSSRILAQSSSNKNQADELFRQGKQQSRNGNLQAALISWERALQIYREIKNLGGVGKTLEAIGVTYTSLGDDEKAIEYHEQSLAIAKQLNYPKAIANTLGNLGLAYSNLGDYQKSVEFYEQSLAISKRLNNINNVGQTLGNLGVSYFYLKDYQKAIELQQESLAISKQLNNLAGVANALGNLGLAYDKLGEYKKAIDFHQQSLAIDKQIQDNLGVIKTLGNLGNAYRSLKEYQKAIEFYQQSLVTARQFNYRRGVGNALFNIGLTYKQLGDNKKAIDYYQKSLAIARGIQDKKLESLAYQSLVNAQASNSSNPQKSKADRLLNEGLQQAKTGQLKDSLVALAEALQIYRQIKNSAGEIVALIALGQSYYQLGDYQKAIGLFQQSHNIAKKTENTLAVANALRNLGVVYNSVGDYQKAIDYQQQSLKISQRIADTVGVSDSLGNLGIAYYELGDYKKAIDYQEQSLAIAKKIGNKTNESATLSNLGIIYSSLGDYKRAIDLNQQALKIAKSLKDKPTERRILNSLGLAFNKLGNPQKAVEFYQQSLMIAKQTGDKRGESIALNNLGNIYNSVKDYKKAIDFYQRSLNIAKQIGNRSSVGNTLANLGITYDSLGDYQKAIDFYQQSLTIAQEIGDISVESDVLGNLGNTYRILGEYKKAIDFYQKSLLIDQKSGNRTGEGISLNNLGLALFQSGNFPEAEKVLRQAISVLKSQRIRQKEDNYKIDIFEKQARTYRTLQQVLIAQNKSTAALEVAESGRARALVDLLAARFSVNDDINTAPNINQIKQIAKAQNSNLVQYSIIYNQFKIAGKKEWKESELYIWIIKPTGEVTFRKADLKPLWQKENTTLDELVTTSRNSIGARGAAFRGIDVSFNPEASKATNKLKRLHELLINPIADLLPKNPSARVTFIPQESLFLVPFPALQDKNGKYLIEKHTILTSPSIQVLELTREKRQQIGSLPIQGSNMLIVGNPTMPKIPPKIGETPQQLTPLPGAEKEAKTIAKLFKTQALIGNQATETRVTQRLPQARLIHLATHGLFDNVQGLNSGIALTPSSQNEGGDGLLTAGEILGLNLNAELVVLSACDTGRGRISGDGVIGLSRSLISAGVPSVLVSLWSVPDAPTAELMTEFYQNLQNNPDKATALRQATLKIMKQHPNPRDWAAFTLIGEAE</sequence>
<evidence type="ECO:0000256" key="3">
    <source>
        <dbReference type="ARBA" id="ARBA00022737"/>
    </source>
</evidence>
<dbReference type="InterPro" id="IPR024983">
    <property type="entry name" value="CHAT_dom"/>
</dbReference>
<feature type="repeat" description="TPR" evidence="4">
    <location>
        <begin position="597"/>
        <end position="630"/>
    </location>
</feature>
<dbReference type="PROSITE" id="PS50293">
    <property type="entry name" value="TPR_REGION"/>
    <property type="match status" value="3"/>
</dbReference>
<feature type="repeat" description="TPR" evidence="4">
    <location>
        <begin position="637"/>
        <end position="670"/>
    </location>
</feature>
<dbReference type="GO" id="GO:0005938">
    <property type="term" value="C:cell cortex"/>
    <property type="evidence" value="ECO:0007669"/>
    <property type="project" value="TreeGrafter"/>
</dbReference>
<evidence type="ECO:0000256" key="2">
    <source>
        <dbReference type="ARBA" id="ARBA00022490"/>
    </source>
</evidence>
<feature type="repeat" description="TPR" evidence="4">
    <location>
        <begin position="295"/>
        <end position="328"/>
    </location>
</feature>
<keyword evidence="7" id="KW-1185">Reference proteome</keyword>
<evidence type="ECO:0000313" key="7">
    <source>
        <dbReference type="Proteomes" id="UP000218418"/>
    </source>
</evidence>
<comment type="subcellular location">
    <subcellularLocation>
        <location evidence="1">Cytoplasm</location>
    </subcellularLocation>
</comment>
<evidence type="ECO:0000256" key="4">
    <source>
        <dbReference type="PROSITE-ProRule" id="PRU00339"/>
    </source>
</evidence>
<feature type="repeat" description="TPR" evidence="4">
    <location>
        <begin position="557"/>
        <end position="590"/>
    </location>
</feature>
<gene>
    <name evidence="6" type="ORF">NIES267_33470</name>
</gene>
<dbReference type="PANTHER" id="PTHR45954">
    <property type="entry name" value="LD33695P"/>
    <property type="match status" value="1"/>
</dbReference>
<protein>
    <submittedName>
        <fullName evidence="6">TPR repeat-containing protein</fullName>
    </submittedName>
</protein>
<feature type="repeat" description="TPR" evidence="4">
    <location>
        <begin position="397"/>
        <end position="430"/>
    </location>
</feature>
<dbReference type="Gene3D" id="1.25.40.10">
    <property type="entry name" value="Tetratricopeptide repeat domain"/>
    <property type="match status" value="5"/>
</dbReference>
<evidence type="ECO:0000259" key="5">
    <source>
        <dbReference type="Pfam" id="PF12770"/>
    </source>
</evidence>
<evidence type="ECO:0000256" key="1">
    <source>
        <dbReference type="ARBA" id="ARBA00004496"/>
    </source>
</evidence>
<reference evidence="6 7" key="1">
    <citation type="submission" date="2017-06" db="EMBL/GenBank/DDBJ databases">
        <title>Genome sequencing of cyanobaciteial culture collection at National Institute for Environmental Studies (NIES).</title>
        <authorList>
            <person name="Hirose Y."/>
            <person name="Shimura Y."/>
            <person name="Fujisawa T."/>
            <person name="Nakamura Y."/>
            <person name="Kawachi M."/>
        </authorList>
    </citation>
    <scope>NUCLEOTIDE SEQUENCE [LARGE SCALE GENOMIC DNA]</scope>
    <source>
        <strain evidence="6 7">NIES-267</strain>
    </source>
</reference>
<feature type="repeat" description="TPR" evidence="4">
    <location>
        <begin position="677"/>
        <end position="710"/>
    </location>
</feature>